<gene>
    <name evidence="3" type="ORF">HAT2_00460</name>
</gene>
<protein>
    <submittedName>
        <fullName evidence="3">Uncharacterized protein</fullName>
    </submittedName>
</protein>
<evidence type="ECO:0000313" key="4">
    <source>
        <dbReference type="Proteomes" id="UP000253816"/>
    </source>
</evidence>
<keyword evidence="4" id="KW-1185">Reference proteome</keyword>
<feature type="coiled-coil region" evidence="1">
    <location>
        <begin position="110"/>
        <end position="144"/>
    </location>
</feature>
<reference evidence="3 4" key="1">
    <citation type="submission" date="2018-07" db="EMBL/GenBank/DDBJ databases">
        <title>Comparative genomics of the Candidatus Parilichlamydiaceae reveals evidence of convergent evolution and genome reduction in the phylum Chlamydiae.</title>
        <authorList>
            <person name="Taylor-Brown A."/>
            <person name="Polkinghorne A."/>
        </authorList>
    </citation>
    <scope>NUCLEOTIDE SEQUENCE [LARGE SCALE GENOMIC DNA]</scope>
    <source>
        <strain evidence="3 4">Hat2</strain>
    </source>
</reference>
<dbReference type="AlphaFoldDB" id="A0A369KFG3"/>
<keyword evidence="2" id="KW-0812">Transmembrane</keyword>
<keyword evidence="2" id="KW-0472">Membrane</keyword>
<organism evidence="3 4">
    <name type="scientific">Candidatus Similichlamydia laticola</name>
    <dbReference type="NCBI Taxonomy" id="2170265"/>
    <lineage>
        <taxon>Bacteria</taxon>
        <taxon>Pseudomonadati</taxon>
        <taxon>Chlamydiota</taxon>
        <taxon>Chlamydiia</taxon>
        <taxon>Parachlamydiales</taxon>
        <taxon>Candidatus Parilichlamydiaceae</taxon>
        <taxon>Candidatus Similichlamydia</taxon>
    </lineage>
</organism>
<comment type="caution">
    <text evidence="3">The sequence shown here is derived from an EMBL/GenBank/DDBJ whole genome shotgun (WGS) entry which is preliminary data.</text>
</comment>
<sequence>MQNSTKLCRGYFVKPTSRLNILFLIFSLGMTPLHGLPIQDHQTCAVLTEAFSLREGDLCPQILNREEMTRVTGSKLSWPFDSAGPLTVVVEALSVIGFGIYKSITNATRKKEIRERKDVLKSQRDELAREVKALEQQTENQRRIKGAN</sequence>
<feature type="transmembrane region" description="Helical" evidence="2">
    <location>
        <begin position="83"/>
        <end position="101"/>
    </location>
</feature>
<keyword evidence="1" id="KW-0175">Coiled coil</keyword>
<proteinExistence type="predicted"/>
<evidence type="ECO:0000313" key="3">
    <source>
        <dbReference type="EMBL" id="RDB31435.1"/>
    </source>
</evidence>
<keyword evidence="2" id="KW-1133">Transmembrane helix</keyword>
<dbReference type="Proteomes" id="UP000253816">
    <property type="component" value="Unassembled WGS sequence"/>
</dbReference>
<feature type="transmembrane region" description="Helical" evidence="2">
    <location>
        <begin position="21"/>
        <end position="38"/>
    </location>
</feature>
<evidence type="ECO:0000256" key="1">
    <source>
        <dbReference type="SAM" id="Coils"/>
    </source>
</evidence>
<evidence type="ECO:0000256" key="2">
    <source>
        <dbReference type="SAM" id="Phobius"/>
    </source>
</evidence>
<name>A0A369KFG3_9BACT</name>
<accession>A0A369KFG3</accession>
<dbReference type="EMBL" id="QQBG01000017">
    <property type="protein sequence ID" value="RDB31435.1"/>
    <property type="molecule type" value="Genomic_DNA"/>
</dbReference>